<accession>A0A840BXK5</accession>
<proteinExistence type="predicted"/>
<protein>
    <submittedName>
        <fullName evidence="1">Uncharacterized protein (DUF2336 family)</fullName>
    </submittedName>
</protein>
<keyword evidence="2" id="KW-1185">Reference proteome</keyword>
<gene>
    <name evidence="1" type="ORF">GGR16_002744</name>
</gene>
<dbReference type="EMBL" id="JACIEN010000003">
    <property type="protein sequence ID" value="MBB4017710.1"/>
    <property type="molecule type" value="Genomic_DNA"/>
</dbReference>
<dbReference type="InterPro" id="IPR014598">
    <property type="entry name" value="UCP035865"/>
</dbReference>
<dbReference type="PIRSF" id="PIRSF035865">
    <property type="entry name" value="UCP035865"/>
    <property type="match status" value="1"/>
</dbReference>
<dbReference type="Pfam" id="PF10098">
    <property type="entry name" value="DUF2336"/>
    <property type="match status" value="1"/>
</dbReference>
<evidence type="ECO:0000313" key="2">
    <source>
        <dbReference type="Proteomes" id="UP000577362"/>
    </source>
</evidence>
<dbReference type="RefSeq" id="WP_183316953.1">
    <property type="nucleotide sequence ID" value="NZ_JACIEN010000003.1"/>
</dbReference>
<organism evidence="1 2">
    <name type="scientific">Chelatococcus caeni</name>
    <dbReference type="NCBI Taxonomy" id="1348468"/>
    <lineage>
        <taxon>Bacteria</taxon>
        <taxon>Pseudomonadati</taxon>
        <taxon>Pseudomonadota</taxon>
        <taxon>Alphaproteobacteria</taxon>
        <taxon>Hyphomicrobiales</taxon>
        <taxon>Chelatococcaceae</taxon>
        <taxon>Chelatococcus</taxon>
    </lineage>
</organism>
<evidence type="ECO:0000313" key="1">
    <source>
        <dbReference type="EMBL" id="MBB4017710.1"/>
    </source>
</evidence>
<reference evidence="1 2" key="1">
    <citation type="submission" date="2020-08" db="EMBL/GenBank/DDBJ databases">
        <title>Genomic Encyclopedia of Type Strains, Phase IV (KMG-IV): sequencing the most valuable type-strain genomes for metagenomic binning, comparative biology and taxonomic classification.</title>
        <authorList>
            <person name="Goeker M."/>
        </authorList>
    </citation>
    <scope>NUCLEOTIDE SEQUENCE [LARGE SCALE GENOMIC DNA]</scope>
    <source>
        <strain evidence="1 2">DSM 103737</strain>
    </source>
</reference>
<dbReference type="InterPro" id="IPR019285">
    <property type="entry name" value="DUF2336"/>
</dbReference>
<sequence>MIIRRFLLWVRSAAASERARGAGALARAYVSARLSPEERREAEAALLSLLDDTSSAVRRALARELGSELDIPRHLLLALARDQSDVAALVLARSPLLMASDLVDCVEAGDALAQTAVAVRPGLPLAVATALVAVGAPDALVALAENHSAVLPEFLMHRMLERHAKLPVLREALLARPDLPAAVRQRIAVAVAEQLTAFVTGRRWLGMERAEGAAREAGERTVLTIAATAPDEPSLAALVRQLRQEGRLTPRLLLRGLLSGEERLFACALAELAEVPPGRVAALAGDERGRGREALLERAGIPGALRPAFLAAWSACRACSGHRWEEGGSVGLSRPILERVIAACTSRGDADGDALTALLRRFEAEVAREEARGTAARLVENAALGALIEADRAVIDGQRPASRLIAA</sequence>
<dbReference type="Proteomes" id="UP000577362">
    <property type="component" value="Unassembled WGS sequence"/>
</dbReference>
<dbReference type="AlphaFoldDB" id="A0A840BXK5"/>
<comment type="caution">
    <text evidence="1">The sequence shown here is derived from an EMBL/GenBank/DDBJ whole genome shotgun (WGS) entry which is preliminary data.</text>
</comment>
<name>A0A840BXK5_9HYPH</name>